<organism evidence="9 10">
    <name type="scientific">Spongiibacter pelagi</name>
    <dbReference type="NCBI Taxonomy" id="2760804"/>
    <lineage>
        <taxon>Bacteria</taxon>
        <taxon>Pseudomonadati</taxon>
        <taxon>Pseudomonadota</taxon>
        <taxon>Gammaproteobacteria</taxon>
        <taxon>Cellvibrionales</taxon>
        <taxon>Spongiibacteraceae</taxon>
        <taxon>Spongiibacter</taxon>
    </lineage>
</organism>
<dbReference type="InterPro" id="IPR005467">
    <property type="entry name" value="His_kinase_dom"/>
</dbReference>
<accession>A0A927C440</accession>
<evidence type="ECO:0000313" key="10">
    <source>
        <dbReference type="Proteomes" id="UP000610558"/>
    </source>
</evidence>
<dbReference type="InterPro" id="IPR058544">
    <property type="entry name" value="ETR1_N"/>
</dbReference>
<dbReference type="SUPFAM" id="SSF47384">
    <property type="entry name" value="Homodimeric domain of signal transducing histidine kinase"/>
    <property type="match status" value="1"/>
</dbReference>
<protein>
    <recommendedName>
        <fullName evidence="2">histidine kinase</fullName>
        <ecNumber evidence="2">2.7.13.3</ecNumber>
    </recommendedName>
</protein>
<dbReference type="PANTHER" id="PTHR43304:SF1">
    <property type="entry name" value="PAC DOMAIN-CONTAINING PROTEIN"/>
    <property type="match status" value="1"/>
</dbReference>
<evidence type="ECO:0000256" key="6">
    <source>
        <dbReference type="SAM" id="Coils"/>
    </source>
</evidence>
<evidence type="ECO:0000256" key="1">
    <source>
        <dbReference type="ARBA" id="ARBA00000085"/>
    </source>
</evidence>
<evidence type="ECO:0000259" key="8">
    <source>
        <dbReference type="PROSITE" id="PS50109"/>
    </source>
</evidence>
<comment type="caution">
    <text evidence="9">The sequence shown here is derived from an EMBL/GenBank/DDBJ whole genome shotgun (WGS) entry which is preliminary data.</text>
</comment>
<dbReference type="InterPro" id="IPR036890">
    <property type="entry name" value="HATPase_C_sf"/>
</dbReference>
<keyword evidence="6" id="KW-0175">Coiled coil</keyword>
<dbReference type="Gene3D" id="1.10.287.130">
    <property type="match status" value="1"/>
</dbReference>
<dbReference type="FunFam" id="3.30.565.10:FF:000006">
    <property type="entry name" value="Sensor histidine kinase WalK"/>
    <property type="match status" value="1"/>
</dbReference>
<feature type="transmembrane region" description="Helical" evidence="7">
    <location>
        <begin position="89"/>
        <end position="112"/>
    </location>
</feature>
<dbReference type="EC" id="2.7.13.3" evidence="2"/>
<dbReference type="SMART" id="SM00387">
    <property type="entry name" value="HATPase_c"/>
    <property type="match status" value="1"/>
</dbReference>
<keyword evidence="5 9" id="KW-0418">Kinase</keyword>
<dbReference type="PRINTS" id="PR00344">
    <property type="entry name" value="BCTRLSENSOR"/>
</dbReference>
<dbReference type="SMART" id="SM00388">
    <property type="entry name" value="HisKA"/>
    <property type="match status" value="1"/>
</dbReference>
<dbReference type="InterPro" id="IPR036097">
    <property type="entry name" value="HisK_dim/P_sf"/>
</dbReference>
<evidence type="ECO:0000256" key="3">
    <source>
        <dbReference type="ARBA" id="ARBA00022553"/>
    </source>
</evidence>
<sequence>MSDFMKTFLGNQMPPHGHCYLWNDHLVYLHVISDSLISLAYFTIPIALVYLIRRRDDLQFNYIFQMFGLFIFACGLTHVINIYNVWYGAYWFSGTVKAITAAASVMTAIMIWPLMPKVLAIPSNTRLRELNEDLRQKSEQNALQRQELENVSLKLAELVNERTAELEEIRRIRSQLEKNNVELSRSNEAFQQFGYITSHDLKEPLRTISSMGQMLKQLSAEKLDDKERKMLDYMVDSSVRMSSLIDDLHSYTVVGHSQDALSEENLDDIVQTLLTDLSVKIEESGAKISVAPLGRAKVIKPQFQQLMQNMIGNAIKFSAAGRAPQIEIGRLNDSETELGIFVRDNGIGIPKAYHQKIFGMFQRLHKRGEYEGTGMGLAISKKIVDNHGGRVEVNSQEGEGTEFRIFLPK</sequence>
<dbReference type="InterPro" id="IPR004358">
    <property type="entry name" value="Sig_transdc_His_kin-like_C"/>
</dbReference>
<feature type="coiled-coil region" evidence="6">
    <location>
        <begin position="127"/>
        <end position="186"/>
    </location>
</feature>
<keyword evidence="3" id="KW-0597">Phosphoprotein</keyword>
<dbReference type="Gene3D" id="3.30.565.10">
    <property type="entry name" value="Histidine kinase-like ATPase, C-terminal domain"/>
    <property type="match status" value="1"/>
</dbReference>
<dbReference type="PANTHER" id="PTHR43304">
    <property type="entry name" value="PHYTOCHROME-LIKE PROTEIN CPH1"/>
    <property type="match status" value="1"/>
</dbReference>
<dbReference type="GO" id="GO:0000155">
    <property type="term" value="F:phosphorelay sensor kinase activity"/>
    <property type="evidence" value="ECO:0007669"/>
    <property type="project" value="InterPro"/>
</dbReference>
<keyword evidence="7" id="KW-0472">Membrane</keyword>
<dbReference type="InterPro" id="IPR003594">
    <property type="entry name" value="HATPase_dom"/>
</dbReference>
<dbReference type="CDD" id="cd00082">
    <property type="entry name" value="HisKA"/>
    <property type="match status" value="1"/>
</dbReference>
<dbReference type="InterPro" id="IPR003661">
    <property type="entry name" value="HisK_dim/P_dom"/>
</dbReference>
<dbReference type="Pfam" id="PF00512">
    <property type="entry name" value="HisKA"/>
    <property type="match status" value="1"/>
</dbReference>
<feature type="transmembrane region" description="Helical" evidence="7">
    <location>
        <begin position="27"/>
        <end position="51"/>
    </location>
</feature>
<keyword evidence="7" id="KW-0812">Transmembrane</keyword>
<dbReference type="EMBL" id="JACXLD010000004">
    <property type="protein sequence ID" value="MBD2859105.1"/>
    <property type="molecule type" value="Genomic_DNA"/>
</dbReference>
<keyword evidence="7" id="KW-1133">Transmembrane helix</keyword>
<evidence type="ECO:0000256" key="2">
    <source>
        <dbReference type="ARBA" id="ARBA00012438"/>
    </source>
</evidence>
<dbReference type="PROSITE" id="PS50109">
    <property type="entry name" value="HIS_KIN"/>
    <property type="match status" value="1"/>
</dbReference>
<feature type="transmembrane region" description="Helical" evidence="7">
    <location>
        <begin position="63"/>
        <end position="83"/>
    </location>
</feature>
<dbReference type="AlphaFoldDB" id="A0A927C440"/>
<comment type="catalytic activity">
    <reaction evidence="1">
        <text>ATP + protein L-histidine = ADP + protein N-phospho-L-histidine.</text>
        <dbReference type="EC" id="2.7.13.3"/>
    </reaction>
</comment>
<evidence type="ECO:0000313" key="9">
    <source>
        <dbReference type="EMBL" id="MBD2859105.1"/>
    </source>
</evidence>
<reference evidence="9" key="1">
    <citation type="submission" date="2020-09" db="EMBL/GenBank/DDBJ databases">
        <authorList>
            <person name="Yoon J.-W."/>
        </authorList>
    </citation>
    <scope>NUCLEOTIDE SEQUENCE</scope>
    <source>
        <strain evidence="9">KMU-158</strain>
    </source>
</reference>
<feature type="domain" description="Histidine kinase" evidence="8">
    <location>
        <begin position="196"/>
        <end position="409"/>
    </location>
</feature>
<gene>
    <name evidence="9" type="ORF">IB286_08790</name>
</gene>
<evidence type="ECO:0000256" key="7">
    <source>
        <dbReference type="SAM" id="Phobius"/>
    </source>
</evidence>
<proteinExistence type="predicted"/>
<dbReference type="Proteomes" id="UP000610558">
    <property type="component" value="Unassembled WGS sequence"/>
</dbReference>
<dbReference type="GO" id="GO:0005886">
    <property type="term" value="C:plasma membrane"/>
    <property type="evidence" value="ECO:0007669"/>
    <property type="project" value="UniProtKB-ARBA"/>
</dbReference>
<dbReference type="SUPFAM" id="SSF55874">
    <property type="entry name" value="ATPase domain of HSP90 chaperone/DNA topoisomerase II/histidine kinase"/>
    <property type="match status" value="1"/>
</dbReference>
<dbReference type="Pfam" id="PF02518">
    <property type="entry name" value="HATPase_c"/>
    <property type="match status" value="1"/>
</dbReference>
<dbReference type="Pfam" id="PF25487">
    <property type="entry name" value="ETR1_N"/>
    <property type="match status" value="1"/>
</dbReference>
<evidence type="ECO:0000256" key="4">
    <source>
        <dbReference type="ARBA" id="ARBA00022679"/>
    </source>
</evidence>
<evidence type="ECO:0000256" key="5">
    <source>
        <dbReference type="ARBA" id="ARBA00022777"/>
    </source>
</evidence>
<name>A0A927C440_9GAMM</name>
<keyword evidence="4" id="KW-0808">Transferase</keyword>
<dbReference type="RefSeq" id="WP_190764581.1">
    <property type="nucleotide sequence ID" value="NZ_JACXLD010000004.1"/>
</dbReference>
<keyword evidence="10" id="KW-1185">Reference proteome</keyword>
<dbReference type="InterPro" id="IPR052162">
    <property type="entry name" value="Sensor_kinase/Photoreceptor"/>
</dbReference>